<proteinExistence type="predicted"/>
<gene>
    <name evidence="3" type="ORF">P7228_11625</name>
</gene>
<protein>
    <submittedName>
        <fullName evidence="3">Pilus assembly protein</fullName>
    </submittedName>
</protein>
<dbReference type="Proteomes" id="UP001215827">
    <property type="component" value="Chromosome"/>
</dbReference>
<feature type="domain" description="TadE-like" evidence="2">
    <location>
        <begin position="21"/>
        <end position="62"/>
    </location>
</feature>
<evidence type="ECO:0000259" key="2">
    <source>
        <dbReference type="Pfam" id="PF07811"/>
    </source>
</evidence>
<evidence type="ECO:0000313" key="4">
    <source>
        <dbReference type="Proteomes" id="UP001215827"/>
    </source>
</evidence>
<organism evidence="3 4">
    <name type="scientific">Altererythrobacter arenosus</name>
    <dbReference type="NCBI Taxonomy" id="3032592"/>
    <lineage>
        <taxon>Bacteria</taxon>
        <taxon>Pseudomonadati</taxon>
        <taxon>Pseudomonadota</taxon>
        <taxon>Alphaproteobacteria</taxon>
        <taxon>Sphingomonadales</taxon>
        <taxon>Erythrobacteraceae</taxon>
        <taxon>Altererythrobacter</taxon>
    </lineage>
</organism>
<dbReference type="RefSeq" id="WP_278015407.1">
    <property type="nucleotide sequence ID" value="NZ_CP121106.1"/>
</dbReference>
<keyword evidence="1" id="KW-0472">Membrane</keyword>
<dbReference type="Pfam" id="PF07811">
    <property type="entry name" value="TadE"/>
    <property type="match status" value="1"/>
</dbReference>
<feature type="transmembrane region" description="Helical" evidence="1">
    <location>
        <begin position="21"/>
        <end position="42"/>
    </location>
</feature>
<dbReference type="EMBL" id="CP121106">
    <property type="protein sequence ID" value="WFL76642.1"/>
    <property type="molecule type" value="Genomic_DNA"/>
</dbReference>
<keyword evidence="1" id="KW-0812">Transmembrane</keyword>
<keyword evidence="4" id="KW-1185">Reference proteome</keyword>
<evidence type="ECO:0000313" key="3">
    <source>
        <dbReference type="EMBL" id="WFL76642.1"/>
    </source>
</evidence>
<accession>A0ABY8FPC6</accession>
<name>A0ABY8FPC6_9SPHN</name>
<dbReference type="InterPro" id="IPR012495">
    <property type="entry name" value="TadE-like_dom"/>
</dbReference>
<keyword evidence="1" id="KW-1133">Transmembrane helix</keyword>
<reference evidence="3 4" key="1">
    <citation type="submission" date="2023-03" db="EMBL/GenBank/DDBJ databases">
        <title>Altererythrobacter sp. CAU 1644 isolated from sand.</title>
        <authorList>
            <person name="Kim W."/>
        </authorList>
    </citation>
    <scope>NUCLEOTIDE SEQUENCE [LARGE SCALE GENOMIC DNA]</scope>
    <source>
        <strain evidence="3 4">CAU 1644</strain>
    </source>
</reference>
<evidence type="ECO:0000256" key="1">
    <source>
        <dbReference type="SAM" id="Phobius"/>
    </source>
</evidence>
<sequence length="214" mass="23434">MSLHPRQLRDTLRRLVRDDSGLAFIEFAFIAPIFLVLVLAGLEISNLAIAHLRVSQIAMTVADNAGRVDAGIDEANIHEVFAGAQIVGKSLDFEDHGRVVLSSLEQNGRTGGNRGQMIRWQRCWGALEVDPAYGVEGDGEDDDSLEDGLGADGNKVTASANVAMMFVEATYEYQPLVATDFFEPQTIRYESAFNVRARQNNVLSNTQGLAEMEC</sequence>